<evidence type="ECO:0000313" key="4">
    <source>
        <dbReference type="Proteomes" id="UP000093080"/>
    </source>
</evidence>
<proteinExistence type="predicted"/>
<gene>
    <name evidence="3" type="ORF">DBT_1758</name>
</gene>
<keyword evidence="4" id="KW-1185">Reference proteome</keyword>
<feature type="domain" description="HD" evidence="1">
    <location>
        <begin position="1"/>
        <end position="116"/>
    </location>
</feature>
<dbReference type="PROSITE" id="PS51831">
    <property type="entry name" value="HD"/>
    <property type="match status" value="1"/>
</dbReference>
<dbReference type="InterPro" id="IPR006674">
    <property type="entry name" value="HD_domain"/>
</dbReference>
<dbReference type="PANTHER" id="PTHR43155:SF2">
    <property type="entry name" value="CYCLIC DI-GMP PHOSPHODIESTERASE PA4108"/>
    <property type="match status" value="1"/>
</dbReference>
<sequence length="163" mass="18554">MTAISIKIAEQAGCKDEELEILQFAGSLHDIGKIGIRDEILMKTGRLTPEEYGIIKKHSIIGEKIVKKLGLLSIEPQIIRHHHERWDGKGYPDGLKRKEIPRLARILAIADTFDAITSNRPYRPAREPEFAVKEILKNAGSQFDPELVEIFLTTYKQKRLDVI</sequence>
<dbReference type="Proteomes" id="UP000093080">
    <property type="component" value="Unassembled WGS sequence"/>
</dbReference>
<evidence type="ECO:0000313" key="3">
    <source>
        <dbReference type="EMBL" id="OCC14698.1"/>
    </source>
</evidence>
<dbReference type="EMBL" id="MAGO01000009">
    <property type="protein sequence ID" value="OCC14698.1"/>
    <property type="molecule type" value="Genomic_DNA"/>
</dbReference>
<dbReference type="Pfam" id="PF13487">
    <property type="entry name" value="HD_5"/>
    <property type="match status" value="1"/>
</dbReference>
<organism evidence="3 4">
    <name type="scientific">Dissulfuribacter thermophilus</name>
    <dbReference type="NCBI Taxonomy" id="1156395"/>
    <lineage>
        <taxon>Bacteria</taxon>
        <taxon>Pseudomonadati</taxon>
        <taxon>Thermodesulfobacteriota</taxon>
        <taxon>Dissulfuribacteria</taxon>
        <taxon>Dissulfuribacterales</taxon>
        <taxon>Dissulfuribacteraceae</taxon>
        <taxon>Dissulfuribacter</taxon>
    </lineage>
</organism>
<dbReference type="AlphaFoldDB" id="A0A1B9F438"/>
<dbReference type="PROSITE" id="PS51832">
    <property type="entry name" value="HD_GYP"/>
    <property type="match status" value="1"/>
</dbReference>
<feature type="domain" description="HD-GYP" evidence="2">
    <location>
        <begin position="1"/>
        <end position="163"/>
    </location>
</feature>
<accession>A0A1B9F438</accession>
<protein>
    <submittedName>
        <fullName evidence="3">HAMP domain/GAF domain/HD domain protein</fullName>
    </submittedName>
</protein>
<dbReference type="Gene3D" id="1.10.3210.10">
    <property type="entry name" value="Hypothetical protein af1432"/>
    <property type="match status" value="1"/>
</dbReference>
<reference evidence="3 4" key="1">
    <citation type="submission" date="2016-06" db="EMBL/GenBank/DDBJ databases">
        <title>Respiratory ammonification of nitrate coupled to the oxidation of elemental sulfur in deep-sea autotrophic thermophilic bacteria.</title>
        <authorList>
            <person name="Slobodkina G.B."/>
            <person name="Mardanov A.V."/>
            <person name="Ravin N.V."/>
            <person name="Frolova A.A."/>
            <person name="Viryasiv M.B."/>
            <person name="Chernyh N.A."/>
            <person name="Bonch-Osmolovskaya E.A."/>
            <person name="Slobodkin A.I."/>
        </authorList>
    </citation>
    <scope>NUCLEOTIDE SEQUENCE [LARGE SCALE GENOMIC DNA]</scope>
    <source>
        <strain evidence="3 4">S69</strain>
    </source>
</reference>
<dbReference type="RefSeq" id="WP_161939946.1">
    <property type="nucleotide sequence ID" value="NZ_MAGO01000009.1"/>
</dbReference>
<dbReference type="InterPro" id="IPR037522">
    <property type="entry name" value="HD_GYP_dom"/>
</dbReference>
<dbReference type="PANTHER" id="PTHR43155">
    <property type="entry name" value="CYCLIC DI-GMP PHOSPHODIESTERASE PA4108-RELATED"/>
    <property type="match status" value="1"/>
</dbReference>
<dbReference type="CDD" id="cd00077">
    <property type="entry name" value="HDc"/>
    <property type="match status" value="1"/>
</dbReference>
<comment type="caution">
    <text evidence="3">The sequence shown here is derived from an EMBL/GenBank/DDBJ whole genome shotgun (WGS) entry which is preliminary data.</text>
</comment>
<dbReference type="STRING" id="1156395.DBT_1758"/>
<name>A0A1B9F438_9BACT</name>
<dbReference type="InterPro" id="IPR003607">
    <property type="entry name" value="HD/PDEase_dom"/>
</dbReference>
<evidence type="ECO:0000259" key="1">
    <source>
        <dbReference type="PROSITE" id="PS51831"/>
    </source>
</evidence>
<evidence type="ECO:0000259" key="2">
    <source>
        <dbReference type="PROSITE" id="PS51832"/>
    </source>
</evidence>
<dbReference type="SUPFAM" id="SSF109604">
    <property type="entry name" value="HD-domain/PDEase-like"/>
    <property type="match status" value="1"/>
</dbReference>